<dbReference type="RefSeq" id="WP_185691883.1">
    <property type="nucleotide sequence ID" value="NZ_JACHVA010000046.1"/>
</dbReference>
<evidence type="ECO:0000313" key="2">
    <source>
        <dbReference type="Proteomes" id="UP000525652"/>
    </source>
</evidence>
<gene>
    <name evidence="1" type="ORF">H5P30_05110</name>
</gene>
<keyword evidence="2" id="KW-1185">Reference proteome</keyword>
<protein>
    <submittedName>
        <fullName evidence="1">Uncharacterized protein</fullName>
    </submittedName>
</protein>
<sequence length="81" mass="9329">MRLWTLMGVWFEGVTWSKEILRIIHRRESMCIPAERYSETADFGMDGQDAQDGDHPMQNRSILRSLSPYFHPTNNGSNGAD</sequence>
<dbReference type="Proteomes" id="UP000525652">
    <property type="component" value="Unassembled WGS sequence"/>
</dbReference>
<proteinExistence type="predicted"/>
<name>A0A7X1E3N8_9BACT</name>
<organism evidence="1 2">
    <name type="scientific">Puniceicoccus vermicola</name>
    <dbReference type="NCBI Taxonomy" id="388746"/>
    <lineage>
        <taxon>Bacteria</taxon>
        <taxon>Pseudomonadati</taxon>
        <taxon>Verrucomicrobiota</taxon>
        <taxon>Opitutia</taxon>
        <taxon>Puniceicoccales</taxon>
        <taxon>Puniceicoccaceae</taxon>
        <taxon>Puniceicoccus</taxon>
    </lineage>
</organism>
<dbReference type="EMBL" id="JACHVA010000046">
    <property type="protein sequence ID" value="MBC2601158.1"/>
    <property type="molecule type" value="Genomic_DNA"/>
</dbReference>
<comment type="caution">
    <text evidence="1">The sequence shown here is derived from an EMBL/GenBank/DDBJ whole genome shotgun (WGS) entry which is preliminary data.</text>
</comment>
<dbReference type="AlphaFoldDB" id="A0A7X1E3N8"/>
<accession>A0A7X1E3N8</accession>
<evidence type="ECO:0000313" key="1">
    <source>
        <dbReference type="EMBL" id="MBC2601158.1"/>
    </source>
</evidence>
<reference evidence="1 2" key="1">
    <citation type="submission" date="2020-07" db="EMBL/GenBank/DDBJ databases">
        <authorList>
            <person name="Feng X."/>
        </authorList>
    </citation>
    <scope>NUCLEOTIDE SEQUENCE [LARGE SCALE GENOMIC DNA]</scope>
    <source>
        <strain evidence="1 2">JCM14086</strain>
    </source>
</reference>